<organism evidence="1 2">
    <name type="scientific">Romanomermis culicivorax</name>
    <name type="common">Nematode worm</name>
    <dbReference type="NCBI Taxonomy" id="13658"/>
    <lineage>
        <taxon>Eukaryota</taxon>
        <taxon>Metazoa</taxon>
        <taxon>Ecdysozoa</taxon>
        <taxon>Nematoda</taxon>
        <taxon>Enoplea</taxon>
        <taxon>Dorylaimia</taxon>
        <taxon>Mermithida</taxon>
        <taxon>Mermithoidea</taxon>
        <taxon>Mermithidae</taxon>
        <taxon>Romanomermis</taxon>
    </lineage>
</organism>
<name>A0A915K3C3_ROMCU</name>
<accession>A0A915K3C3</accession>
<protein>
    <submittedName>
        <fullName evidence="2">Uncharacterized protein</fullName>
    </submittedName>
</protein>
<evidence type="ECO:0000313" key="1">
    <source>
        <dbReference type="Proteomes" id="UP000887565"/>
    </source>
</evidence>
<dbReference type="WBParaSite" id="nRc.2.0.1.t32821-RA">
    <property type="protein sequence ID" value="nRc.2.0.1.t32821-RA"/>
    <property type="gene ID" value="nRc.2.0.1.g32821"/>
</dbReference>
<dbReference type="Proteomes" id="UP000887565">
    <property type="component" value="Unplaced"/>
</dbReference>
<proteinExistence type="predicted"/>
<dbReference type="AlphaFoldDB" id="A0A915K3C3"/>
<reference evidence="2" key="1">
    <citation type="submission" date="2022-11" db="UniProtKB">
        <authorList>
            <consortium name="WormBaseParasite"/>
        </authorList>
    </citation>
    <scope>IDENTIFICATION</scope>
</reference>
<sequence length="96" mass="10842">MTTYFCVAEFIQLIESVTRYGRPCATVGHLVQSSTWSTTVYGPIQKCSRRLPPILNPRNRRQSPIVGNKNPRILPLQNWAFCKLPTHSLESPSVAD</sequence>
<keyword evidence="1" id="KW-1185">Reference proteome</keyword>
<evidence type="ECO:0000313" key="2">
    <source>
        <dbReference type="WBParaSite" id="nRc.2.0.1.t32821-RA"/>
    </source>
</evidence>